<reference evidence="2" key="1">
    <citation type="submission" date="2022-03" db="EMBL/GenBank/DDBJ databases">
        <title>De novo assembled genomes of Belliella spp. (Cyclobacteriaceae) strains.</title>
        <authorList>
            <person name="Szabo A."/>
            <person name="Korponai K."/>
            <person name="Felfoldi T."/>
        </authorList>
    </citation>
    <scope>NUCLEOTIDE SEQUENCE</scope>
    <source>
        <strain evidence="2">DSM 111903</strain>
    </source>
</reference>
<keyword evidence="1" id="KW-0732">Signal</keyword>
<feature type="signal peptide" evidence="1">
    <location>
        <begin position="1"/>
        <end position="20"/>
    </location>
</feature>
<evidence type="ECO:0000313" key="2">
    <source>
        <dbReference type="EMBL" id="MCH7414795.1"/>
    </source>
</evidence>
<evidence type="ECO:0000313" key="3">
    <source>
        <dbReference type="Proteomes" id="UP001165430"/>
    </source>
</evidence>
<organism evidence="2 3">
    <name type="scientific">Belliella alkalica</name>
    <dbReference type="NCBI Taxonomy" id="1730871"/>
    <lineage>
        <taxon>Bacteria</taxon>
        <taxon>Pseudomonadati</taxon>
        <taxon>Bacteroidota</taxon>
        <taxon>Cytophagia</taxon>
        <taxon>Cytophagales</taxon>
        <taxon>Cyclobacteriaceae</taxon>
        <taxon>Belliella</taxon>
    </lineage>
</organism>
<dbReference type="PROSITE" id="PS51257">
    <property type="entry name" value="PROKAR_LIPOPROTEIN"/>
    <property type="match status" value="1"/>
</dbReference>
<dbReference type="EMBL" id="JAKZGO010000013">
    <property type="protein sequence ID" value="MCH7414795.1"/>
    <property type="molecule type" value="Genomic_DNA"/>
</dbReference>
<keyword evidence="3" id="KW-1185">Reference proteome</keyword>
<evidence type="ECO:0000256" key="1">
    <source>
        <dbReference type="SAM" id="SignalP"/>
    </source>
</evidence>
<accession>A0ABS9VFJ3</accession>
<feature type="chain" id="PRO_5045366012" description="Collagen-like protein" evidence="1">
    <location>
        <begin position="21"/>
        <end position="183"/>
    </location>
</feature>
<comment type="caution">
    <text evidence="2">The sequence shown here is derived from an EMBL/GenBank/DDBJ whole genome shotgun (WGS) entry which is preliminary data.</text>
</comment>
<dbReference type="RefSeq" id="WP_241413541.1">
    <property type="nucleotide sequence ID" value="NZ_JAKZGO010000013.1"/>
</dbReference>
<evidence type="ECO:0008006" key="4">
    <source>
        <dbReference type="Google" id="ProtNLM"/>
    </source>
</evidence>
<name>A0ABS9VFJ3_9BACT</name>
<proteinExistence type="predicted"/>
<sequence>MKNLLKGVLMIGLLAFFACEGPPGPPGFDGRDGRDGLDGTNIIGEVLEIGGVNFTSANNFSSDFYTINPPIETGDKILVFLLWAEIDGEDLWRALPQTNYEFSEGIFTYNYEFTRSLVRFFVDGTFNLGLLTNEFTRNQVFRVVIFPAVLVSENARLDLTNYDAVMELMGKSETDVVKLNPRD</sequence>
<protein>
    <recommendedName>
        <fullName evidence="4">Collagen-like protein</fullName>
    </recommendedName>
</protein>
<dbReference type="Proteomes" id="UP001165430">
    <property type="component" value="Unassembled WGS sequence"/>
</dbReference>
<gene>
    <name evidence="2" type="ORF">MM213_14940</name>
</gene>